<dbReference type="Pfam" id="PF01212">
    <property type="entry name" value="Beta_elim_lyase"/>
    <property type="match status" value="1"/>
</dbReference>
<keyword evidence="5" id="KW-0456">Lyase</keyword>
<dbReference type="PANTHER" id="PTHR48097:SF5">
    <property type="entry name" value="LOW SPECIFICITY L-THREONINE ALDOLASE"/>
    <property type="match status" value="1"/>
</dbReference>
<comment type="cofactor">
    <cofactor evidence="1">
        <name>pyridoxal 5'-phosphate</name>
        <dbReference type="ChEBI" id="CHEBI:597326"/>
    </cofactor>
</comment>
<dbReference type="EC" id="4.1.2.48" evidence="5"/>
<dbReference type="SUPFAM" id="SSF53383">
    <property type="entry name" value="PLP-dependent transferases"/>
    <property type="match status" value="1"/>
</dbReference>
<dbReference type="InterPro" id="IPR015424">
    <property type="entry name" value="PyrdxlP-dep_Trfase"/>
</dbReference>
<dbReference type="GO" id="GO:0006520">
    <property type="term" value="P:amino acid metabolic process"/>
    <property type="evidence" value="ECO:0007669"/>
    <property type="project" value="InterPro"/>
</dbReference>
<dbReference type="PANTHER" id="PTHR48097">
    <property type="entry name" value="L-THREONINE ALDOLASE-RELATED"/>
    <property type="match status" value="1"/>
</dbReference>
<evidence type="ECO:0000259" key="4">
    <source>
        <dbReference type="Pfam" id="PF01212"/>
    </source>
</evidence>
<comment type="similarity">
    <text evidence="2">Belongs to the threonine aldolase family.</text>
</comment>
<dbReference type="InterPro" id="IPR015422">
    <property type="entry name" value="PyrdxlP-dep_Trfase_small"/>
</dbReference>
<sequence>MLSFQNDYSSTAAPQILARMQQIQQEQQPGYGVDDYCKAAADKIVKLCDDPEAHVWFLVGGTQTNQTVIASITPQYAGVVCADSGHINTHEAGAIEATGHKVLALPNEDGKISAAQLDDYCERFYADANHEHMVFPGAVYISQPTEYGTVYTLEELEALSQVAHDRRLPLFIDGARLGYALTSDGNDANLDDIARVADVFTIGGTKVGAMFGEAVVFTRGNAPTNFTTLVKQHGALLAKGWLLGLQFDTLFTDDLYFKLSEHANKEADKIRRALTDKGYDVAFVSQTNQIFITVTDKKAAELAKHVTLGFMEAVDADHVMLRICTSWATTDEQTAELISYL</sequence>
<dbReference type="InterPro" id="IPR015421">
    <property type="entry name" value="PyrdxlP-dep_Trfase_major"/>
</dbReference>
<evidence type="ECO:0000256" key="2">
    <source>
        <dbReference type="ARBA" id="ARBA00006966"/>
    </source>
</evidence>
<proteinExistence type="inferred from homology"/>
<keyword evidence="3" id="KW-0663">Pyridoxal phosphate</keyword>
<comment type="caution">
    <text evidence="5">The sequence shown here is derived from an EMBL/GenBank/DDBJ whole genome shotgun (WGS) entry which is preliminary data.</text>
</comment>
<dbReference type="AlphaFoldDB" id="A0A087AI19"/>
<gene>
    <name evidence="5" type="ORF">BCHO_0465</name>
</gene>
<evidence type="ECO:0000313" key="5">
    <source>
        <dbReference type="EMBL" id="KFI58419.1"/>
    </source>
</evidence>
<keyword evidence="6" id="KW-1185">Reference proteome</keyword>
<dbReference type="Gene3D" id="3.90.1150.10">
    <property type="entry name" value="Aspartate Aminotransferase, domain 1"/>
    <property type="match status" value="1"/>
</dbReference>
<feature type="domain" description="Aromatic amino acid beta-eliminating lyase/threonine aldolase" evidence="4">
    <location>
        <begin position="8"/>
        <end position="295"/>
    </location>
</feature>
<name>A0A087AI19_9BIFI</name>
<evidence type="ECO:0000256" key="1">
    <source>
        <dbReference type="ARBA" id="ARBA00001933"/>
    </source>
</evidence>
<accession>A0A087AI19</accession>
<dbReference type="Proteomes" id="UP000028995">
    <property type="component" value="Unassembled WGS sequence"/>
</dbReference>
<dbReference type="STRING" id="35760.BCHO_0465"/>
<dbReference type="RefSeq" id="WP_024540762.1">
    <property type="nucleotide sequence ID" value="NZ_JGYU01000001.1"/>
</dbReference>
<protein>
    <submittedName>
        <fullName evidence="5">Low specificity-threonine aldolase</fullName>
        <ecNumber evidence="5">4.1.2.48</ecNumber>
    </submittedName>
</protein>
<evidence type="ECO:0000256" key="3">
    <source>
        <dbReference type="ARBA" id="ARBA00022898"/>
    </source>
</evidence>
<organism evidence="5 6">
    <name type="scientific">Bifidobacterium choerinum</name>
    <dbReference type="NCBI Taxonomy" id="35760"/>
    <lineage>
        <taxon>Bacteria</taxon>
        <taxon>Bacillati</taxon>
        <taxon>Actinomycetota</taxon>
        <taxon>Actinomycetes</taxon>
        <taxon>Bifidobacteriales</taxon>
        <taxon>Bifidobacteriaceae</taxon>
        <taxon>Bifidobacterium</taxon>
    </lineage>
</organism>
<dbReference type="eggNOG" id="COG2008">
    <property type="taxonomic scope" value="Bacteria"/>
</dbReference>
<dbReference type="InterPro" id="IPR001597">
    <property type="entry name" value="ArAA_b-elim_lyase/Thr_aldolase"/>
</dbReference>
<dbReference type="EMBL" id="JGYU01000001">
    <property type="protein sequence ID" value="KFI58419.1"/>
    <property type="molecule type" value="Genomic_DNA"/>
</dbReference>
<dbReference type="GO" id="GO:0016829">
    <property type="term" value="F:lyase activity"/>
    <property type="evidence" value="ECO:0007669"/>
    <property type="project" value="UniProtKB-KW"/>
</dbReference>
<dbReference type="Gene3D" id="3.40.640.10">
    <property type="entry name" value="Type I PLP-dependent aspartate aminotransferase-like (Major domain)"/>
    <property type="match status" value="1"/>
</dbReference>
<reference evidence="5 6" key="1">
    <citation type="submission" date="2014-03" db="EMBL/GenBank/DDBJ databases">
        <title>Genomics of Bifidobacteria.</title>
        <authorList>
            <person name="Ventura M."/>
            <person name="Milani C."/>
            <person name="Lugli G.A."/>
        </authorList>
    </citation>
    <scope>NUCLEOTIDE SEQUENCE [LARGE SCALE GENOMIC DNA]</scope>
    <source>
        <strain evidence="5 6">LMG 10510</strain>
    </source>
</reference>
<dbReference type="OrthoDB" id="9774495at2"/>
<evidence type="ECO:0000313" key="6">
    <source>
        <dbReference type="Proteomes" id="UP000028995"/>
    </source>
</evidence>